<keyword evidence="2" id="KW-1185">Reference proteome</keyword>
<organism evidence="1 2">
    <name type="scientific">Marivibrio halodurans</name>
    <dbReference type="NCBI Taxonomy" id="2039722"/>
    <lineage>
        <taxon>Bacteria</taxon>
        <taxon>Pseudomonadati</taxon>
        <taxon>Pseudomonadota</taxon>
        <taxon>Alphaproteobacteria</taxon>
        <taxon>Rhodospirillales</taxon>
        <taxon>Rhodospirillaceae</taxon>
        <taxon>Marivibrio</taxon>
    </lineage>
</organism>
<dbReference type="SUPFAM" id="SSF46785">
    <property type="entry name" value="Winged helix' DNA-binding domain"/>
    <property type="match status" value="1"/>
</dbReference>
<dbReference type="Pfam" id="PF02082">
    <property type="entry name" value="Rrf2"/>
    <property type="match status" value="1"/>
</dbReference>
<dbReference type="GO" id="GO:0003700">
    <property type="term" value="F:DNA-binding transcription factor activity"/>
    <property type="evidence" value="ECO:0007669"/>
    <property type="project" value="TreeGrafter"/>
</dbReference>
<comment type="caution">
    <text evidence="1">The sequence shown here is derived from an EMBL/GenBank/DDBJ whole genome shotgun (WGS) entry which is preliminary data.</text>
</comment>
<protein>
    <submittedName>
        <fullName evidence="1">SUF system Fe-S cluster assembly regulator</fullName>
    </submittedName>
</protein>
<dbReference type="GO" id="GO:0005829">
    <property type="term" value="C:cytosol"/>
    <property type="evidence" value="ECO:0007669"/>
    <property type="project" value="TreeGrafter"/>
</dbReference>
<dbReference type="PANTHER" id="PTHR33221:SF2">
    <property type="entry name" value="TRANSCRIPTIONAL REGULATOR"/>
    <property type="match status" value="1"/>
</dbReference>
<dbReference type="NCBIfam" id="TIGR02944">
    <property type="entry name" value="suf_reg_Xantho"/>
    <property type="match status" value="1"/>
</dbReference>
<dbReference type="CDD" id="cd00090">
    <property type="entry name" value="HTH_ARSR"/>
    <property type="match status" value="1"/>
</dbReference>
<reference evidence="1" key="1">
    <citation type="submission" date="2021-04" db="EMBL/GenBank/DDBJ databases">
        <authorList>
            <person name="Zhang D.-C."/>
        </authorList>
    </citation>
    <scope>NUCLEOTIDE SEQUENCE</scope>
    <source>
        <strain evidence="1">CGMCC 1.15697</strain>
    </source>
</reference>
<evidence type="ECO:0000313" key="1">
    <source>
        <dbReference type="EMBL" id="MBP5856938.1"/>
    </source>
</evidence>
<dbReference type="EMBL" id="JAGMWN010000003">
    <property type="protein sequence ID" value="MBP5856938.1"/>
    <property type="molecule type" value="Genomic_DNA"/>
</dbReference>
<dbReference type="RefSeq" id="WP_210681515.1">
    <property type="nucleotide sequence ID" value="NZ_JAGMWN010000003.1"/>
</dbReference>
<dbReference type="InterPro" id="IPR014290">
    <property type="entry name" value="SUF_FeS_clus_asmbl_reg"/>
</dbReference>
<accession>A0A8J7SLL6</accession>
<dbReference type="Gene3D" id="1.10.10.10">
    <property type="entry name" value="Winged helix-like DNA-binding domain superfamily/Winged helix DNA-binding domain"/>
    <property type="match status" value="1"/>
</dbReference>
<sequence length="154" mass="16445">MFKLSRMADYGVVVLSRMARDQGRVVTAYELSERTGLPQPTVAKTLKLLTRGGLLESHRGTQGGYSLDRAPTEVTVSEIIAALEGPVALTACVDGSDENCAVESLCPIRGHWERVNEAVKDALDSVTLADLTASQEEAAINFGRPRDVAVASDA</sequence>
<dbReference type="InterPro" id="IPR036390">
    <property type="entry name" value="WH_DNA-bd_sf"/>
</dbReference>
<dbReference type="InterPro" id="IPR000944">
    <property type="entry name" value="Tscrpt_reg_Rrf2"/>
</dbReference>
<dbReference type="PROSITE" id="PS51197">
    <property type="entry name" value="HTH_RRF2_2"/>
    <property type="match status" value="1"/>
</dbReference>
<dbReference type="PROSITE" id="PS01332">
    <property type="entry name" value="HTH_RRF2_1"/>
    <property type="match status" value="1"/>
</dbReference>
<dbReference type="InterPro" id="IPR011991">
    <property type="entry name" value="ArsR-like_HTH"/>
</dbReference>
<dbReference type="InterPro" id="IPR030489">
    <property type="entry name" value="TR_Rrf2-type_CS"/>
</dbReference>
<dbReference type="PANTHER" id="PTHR33221">
    <property type="entry name" value="WINGED HELIX-TURN-HELIX TRANSCRIPTIONAL REGULATOR, RRF2 FAMILY"/>
    <property type="match status" value="1"/>
</dbReference>
<proteinExistence type="predicted"/>
<dbReference type="Proteomes" id="UP000672602">
    <property type="component" value="Unassembled WGS sequence"/>
</dbReference>
<dbReference type="AlphaFoldDB" id="A0A8J7SLL6"/>
<gene>
    <name evidence="1" type="ORF">KAJ83_07955</name>
</gene>
<evidence type="ECO:0000313" key="2">
    <source>
        <dbReference type="Proteomes" id="UP000672602"/>
    </source>
</evidence>
<dbReference type="NCBIfam" id="TIGR00738">
    <property type="entry name" value="rrf2_super"/>
    <property type="match status" value="1"/>
</dbReference>
<dbReference type="InterPro" id="IPR036388">
    <property type="entry name" value="WH-like_DNA-bd_sf"/>
</dbReference>
<name>A0A8J7SLL6_9PROT</name>